<gene>
    <name evidence="1" type="ORF">GCM10011322_11700</name>
</gene>
<reference evidence="1 2" key="1">
    <citation type="journal article" date="2014" name="Int. J. Syst. Evol. Microbiol.">
        <title>Complete genome sequence of Corynebacterium casei LMG S-19264T (=DSM 44701T), isolated from a smear-ripened cheese.</title>
        <authorList>
            <consortium name="US DOE Joint Genome Institute (JGI-PGF)"/>
            <person name="Walter F."/>
            <person name="Albersmeier A."/>
            <person name="Kalinowski J."/>
            <person name="Ruckert C."/>
        </authorList>
    </citation>
    <scope>NUCLEOTIDE SEQUENCE [LARGE SCALE GENOMIC DNA]</scope>
    <source>
        <strain evidence="1 2">CGMCC 1.9161</strain>
    </source>
</reference>
<comment type="caution">
    <text evidence="1">The sequence shown here is derived from an EMBL/GenBank/DDBJ whole genome shotgun (WGS) entry which is preliminary data.</text>
</comment>
<dbReference type="Proteomes" id="UP000600449">
    <property type="component" value="Unassembled WGS sequence"/>
</dbReference>
<dbReference type="EMBL" id="BMMF01000003">
    <property type="protein sequence ID" value="GGK26890.1"/>
    <property type="molecule type" value="Genomic_DNA"/>
</dbReference>
<proteinExistence type="predicted"/>
<dbReference type="RefSeq" id="WP_188910581.1">
    <property type="nucleotide sequence ID" value="NZ_BMMF01000003.1"/>
</dbReference>
<keyword evidence="2" id="KW-1185">Reference proteome</keyword>
<accession>A0A917V300</accession>
<evidence type="ECO:0000313" key="1">
    <source>
        <dbReference type="EMBL" id="GGK26890.1"/>
    </source>
</evidence>
<organism evidence="1 2">
    <name type="scientific">Salinarimonas ramus</name>
    <dbReference type="NCBI Taxonomy" id="690164"/>
    <lineage>
        <taxon>Bacteria</taxon>
        <taxon>Pseudomonadati</taxon>
        <taxon>Pseudomonadota</taxon>
        <taxon>Alphaproteobacteria</taxon>
        <taxon>Hyphomicrobiales</taxon>
        <taxon>Salinarimonadaceae</taxon>
        <taxon>Salinarimonas</taxon>
    </lineage>
</organism>
<sequence>MRTHRTLTRPDATALPAPPRLARTLLACLVLSLTVLAAPVEARLDALPEMVQRRALAMVDACQRAGGSPGDPMMAIERVDLTGNGRPDLVLDENRFDCHGRQSMHCAPIGCETFVFVDQRWTGWKQILSVVGSYCIEYGERPPRFVTIQRNFTFDGGSEILNVRYRFTRGMYLQDGRGSC</sequence>
<dbReference type="AlphaFoldDB" id="A0A917V300"/>
<protein>
    <submittedName>
        <fullName evidence="1">Uncharacterized protein</fullName>
    </submittedName>
</protein>
<name>A0A917V300_9HYPH</name>
<evidence type="ECO:0000313" key="2">
    <source>
        <dbReference type="Proteomes" id="UP000600449"/>
    </source>
</evidence>